<organism evidence="7 8">
    <name type="scientific">Azospira oryzae</name>
    <dbReference type="NCBI Taxonomy" id="146939"/>
    <lineage>
        <taxon>Bacteria</taxon>
        <taxon>Pseudomonadati</taxon>
        <taxon>Pseudomonadota</taxon>
        <taxon>Betaproteobacteria</taxon>
        <taxon>Rhodocyclales</taxon>
        <taxon>Rhodocyclaceae</taxon>
        <taxon>Azospira</taxon>
    </lineage>
</organism>
<comment type="caution">
    <text evidence="7">The sequence shown here is derived from an EMBL/GenBank/DDBJ whole genome shotgun (WGS) entry which is preliminary data.</text>
</comment>
<dbReference type="PANTHER" id="PTHR46577:SF2">
    <property type="entry name" value="TRANSCRIPTIONAL REGULATORY PROTEIN"/>
    <property type="match status" value="1"/>
</dbReference>
<dbReference type="InterPro" id="IPR036390">
    <property type="entry name" value="WH_DNA-bd_sf"/>
</dbReference>
<dbReference type="Gene3D" id="1.10.10.10">
    <property type="entry name" value="Winged helix-like DNA-binding domain superfamily/Winged helix DNA-binding domain"/>
    <property type="match status" value="1"/>
</dbReference>
<dbReference type="PROSITE" id="PS50949">
    <property type="entry name" value="HTH_GNTR"/>
    <property type="match status" value="1"/>
</dbReference>
<dbReference type="InterPro" id="IPR051446">
    <property type="entry name" value="HTH_trans_reg/aminotransferase"/>
</dbReference>
<dbReference type="InterPro" id="IPR036388">
    <property type="entry name" value="WH-like_DNA-bd_sf"/>
</dbReference>
<dbReference type="CDD" id="cd07377">
    <property type="entry name" value="WHTH_GntR"/>
    <property type="match status" value="1"/>
</dbReference>
<keyword evidence="3" id="KW-0805">Transcription regulation</keyword>
<name>A0ABY0IPK8_9RHOO</name>
<dbReference type="InterPro" id="IPR015422">
    <property type="entry name" value="PyrdxlP-dep_Trfase_small"/>
</dbReference>
<keyword evidence="5" id="KW-0804">Transcription</keyword>
<evidence type="ECO:0000313" key="7">
    <source>
        <dbReference type="EMBL" id="RZT76827.1"/>
    </source>
</evidence>
<evidence type="ECO:0000313" key="8">
    <source>
        <dbReference type="Proteomes" id="UP000292136"/>
    </source>
</evidence>
<evidence type="ECO:0000256" key="2">
    <source>
        <dbReference type="ARBA" id="ARBA00022898"/>
    </source>
</evidence>
<evidence type="ECO:0000256" key="5">
    <source>
        <dbReference type="ARBA" id="ARBA00023163"/>
    </source>
</evidence>
<dbReference type="Proteomes" id="UP000292136">
    <property type="component" value="Unassembled WGS sequence"/>
</dbReference>
<sequence>MLNLSLNPDSPQPLVDQIVAGVRARIEDRLLRPGMRLPPIRHFADNHGVSRFTVVEAYDRLVAQGLLKSRRGSGFYVEARSLPQAAAEPVAGQVARAFDNAGVLHQSLEDSPNRLKVGVGWLPPEWHDQEGVRRQLRALARRDEVKLTCYGTPLGFAPLREQVRLKLADLGIAAQPGQIMLSHGATQGLDLLIRLLLKPGDCVFVDDPGYWNLFANLRLHGVQLVGVPWGQDGPDPQALESLLAEHRPRAFFTHSVLQNPTACNLSPANAFRILQLAEKHDFLLVEDDTYGDFHPGGATRLSTLDQLQRVVYVGSFSKTLSANLRVGFVAGRPDLMAALTDVKIVSCVSTSEVAEQLVYEMLTAGHYRKYLERIHGRLREAADKTLRLLERVGMEAYAEPAGGMFVWARAPGLEDAARLATQAAAADIMLAPGHIFRPQLQASPWIRFNVGYTQDPRLERFLGETLGRG</sequence>
<feature type="domain" description="HTH gntR-type" evidence="6">
    <location>
        <begin position="12"/>
        <end position="80"/>
    </location>
</feature>
<dbReference type="SMART" id="SM00345">
    <property type="entry name" value="HTH_GNTR"/>
    <property type="match status" value="1"/>
</dbReference>
<dbReference type="InterPro" id="IPR004839">
    <property type="entry name" value="Aminotransferase_I/II_large"/>
</dbReference>
<dbReference type="InterPro" id="IPR000524">
    <property type="entry name" value="Tscrpt_reg_HTH_GntR"/>
</dbReference>
<accession>A0ABY0IPK8</accession>
<keyword evidence="2" id="KW-0663">Pyridoxal phosphate</keyword>
<proteinExistence type="inferred from homology"/>
<evidence type="ECO:0000256" key="4">
    <source>
        <dbReference type="ARBA" id="ARBA00023125"/>
    </source>
</evidence>
<dbReference type="Pfam" id="PF00392">
    <property type="entry name" value="GntR"/>
    <property type="match status" value="1"/>
</dbReference>
<dbReference type="Gene3D" id="3.90.1150.10">
    <property type="entry name" value="Aspartate Aminotransferase, domain 1"/>
    <property type="match status" value="1"/>
</dbReference>
<dbReference type="PANTHER" id="PTHR46577">
    <property type="entry name" value="HTH-TYPE TRANSCRIPTIONAL REGULATORY PROTEIN GABR"/>
    <property type="match status" value="1"/>
</dbReference>
<dbReference type="SUPFAM" id="SSF53383">
    <property type="entry name" value="PLP-dependent transferases"/>
    <property type="match status" value="1"/>
</dbReference>
<dbReference type="Pfam" id="PF00155">
    <property type="entry name" value="Aminotran_1_2"/>
    <property type="match status" value="1"/>
</dbReference>
<dbReference type="Gene3D" id="3.40.640.10">
    <property type="entry name" value="Type I PLP-dependent aspartate aminotransferase-like (Major domain)"/>
    <property type="match status" value="1"/>
</dbReference>
<keyword evidence="8" id="KW-1185">Reference proteome</keyword>
<protein>
    <submittedName>
        <fullName evidence="7">GntR family transcriptional regulator</fullName>
    </submittedName>
</protein>
<comment type="similarity">
    <text evidence="1">In the C-terminal section; belongs to the class-I pyridoxal-phosphate-dependent aminotransferase family.</text>
</comment>
<dbReference type="CDD" id="cd00609">
    <property type="entry name" value="AAT_like"/>
    <property type="match status" value="1"/>
</dbReference>
<dbReference type="RefSeq" id="WP_014235535.1">
    <property type="nucleotide sequence ID" value="NZ_SHKM01000002.1"/>
</dbReference>
<dbReference type="InterPro" id="IPR015421">
    <property type="entry name" value="PyrdxlP-dep_Trfase_major"/>
</dbReference>
<gene>
    <name evidence="7" type="ORF">EV678_2710</name>
</gene>
<evidence type="ECO:0000259" key="6">
    <source>
        <dbReference type="PROSITE" id="PS50949"/>
    </source>
</evidence>
<evidence type="ECO:0000256" key="3">
    <source>
        <dbReference type="ARBA" id="ARBA00023015"/>
    </source>
</evidence>
<reference evidence="7 8" key="1">
    <citation type="submission" date="2019-02" db="EMBL/GenBank/DDBJ databases">
        <title>Genomic Encyclopedia of Type Strains, Phase IV (KMG-IV): sequencing the most valuable type-strain genomes for metagenomic binning, comparative biology and taxonomic classification.</title>
        <authorList>
            <person name="Goeker M."/>
        </authorList>
    </citation>
    <scope>NUCLEOTIDE SEQUENCE [LARGE SCALE GENOMIC DNA]</scope>
    <source>
        <strain evidence="7 8">DSM 21223</strain>
    </source>
</reference>
<keyword evidence="4" id="KW-0238">DNA-binding</keyword>
<dbReference type="InterPro" id="IPR015424">
    <property type="entry name" value="PyrdxlP-dep_Trfase"/>
</dbReference>
<dbReference type="SUPFAM" id="SSF46785">
    <property type="entry name" value="Winged helix' DNA-binding domain"/>
    <property type="match status" value="1"/>
</dbReference>
<evidence type="ECO:0000256" key="1">
    <source>
        <dbReference type="ARBA" id="ARBA00005384"/>
    </source>
</evidence>
<dbReference type="EMBL" id="SHKM01000002">
    <property type="protein sequence ID" value="RZT76827.1"/>
    <property type="molecule type" value="Genomic_DNA"/>
</dbReference>